<accession>A0A4S3PUI2</accession>
<sequence length="64" mass="7723">MNEQFVNEILNKLRDGELSEYLVKNDQFLEFRQTLVKREDFKHFRGIAQHGGDVLYRYMEVARS</sequence>
<dbReference type="AlphaFoldDB" id="A0A4S3PUI2"/>
<dbReference type="Proteomes" id="UP000306477">
    <property type="component" value="Unassembled WGS sequence"/>
</dbReference>
<keyword evidence="2" id="KW-1185">Reference proteome</keyword>
<name>A0A4S3PUI2_9BACI</name>
<dbReference type="RefSeq" id="WP_136379129.1">
    <property type="nucleotide sequence ID" value="NZ_SLUB01000010.1"/>
</dbReference>
<organism evidence="1 2">
    <name type="scientific">Bacillus timonensis</name>
    <dbReference type="NCBI Taxonomy" id="1033734"/>
    <lineage>
        <taxon>Bacteria</taxon>
        <taxon>Bacillati</taxon>
        <taxon>Bacillota</taxon>
        <taxon>Bacilli</taxon>
        <taxon>Bacillales</taxon>
        <taxon>Bacillaceae</taxon>
        <taxon>Bacillus</taxon>
    </lineage>
</organism>
<protein>
    <recommendedName>
        <fullName evidence="3">Abortive phage infection protein</fullName>
    </recommendedName>
</protein>
<comment type="caution">
    <text evidence="1">The sequence shown here is derived from an EMBL/GenBank/DDBJ whole genome shotgun (WGS) entry which is preliminary data.</text>
</comment>
<gene>
    <name evidence="1" type="ORF">E1I69_08210</name>
</gene>
<evidence type="ECO:0008006" key="3">
    <source>
        <dbReference type="Google" id="ProtNLM"/>
    </source>
</evidence>
<evidence type="ECO:0000313" key="1">
    <source>
        <dbReference type="EMBL" id="THE13318.1"/>
    </source>
</evidence>
<reference evidence="1 2" key="1">
    <citation type="journal article" date="2019" name="Indoor Air">
        <title>Impacts of indoor surface finishes on bacterial viability.</title>
        <authorList>
            <person name="Hu J."/>
            <person name="Maamar S.B."/>
            <person name="Glawe A.J."/>
            <person name="Gottel N."/>
            <person name="Gilbert J.A."/>
            <person name="Hartmann E.M."/>
        </authorList>
    </citation>
    <scope>NUCLEOTIDE SEQUENCE [LARGE SCALE GENOMIC DNA]</scope>
    <source>
        <strain evidence="1 2">AF060A6</strain>
    </source>
</reference>
<proteinExistence type="predicted"/>
<dbReference type="OrthoDB" id="2455488at2"/>
<dbReference type="EMBL" id="SLUB01000010">
    <property type="protein sequence ID" value="THE13318.1"/>
    <property type="molecule type" value="Genomic_DNA"/>
</dbReference>
<evidence type="ECO:0000313" key="2">
    <source>
        <dbReference type="Proteomes" id="UP000306477"/>
    </source>
</evidence>